<keyword evidence="6 8" id="KW-1133">Transmembrane helix</keyword>
<dbReference type="GO" id="GO:0008360">
    <property type="term" value="P:regulation of cell shape"/>
    <property type="evidence" value="ECO:0007669"/>
    <property type="project" value="UniProtKB-UniRule"/>
</dbReference>
<dbReference type="PIRSF" id="PIRSF002869">
    <property type="entry name" value="MviN"/>
    <property type="match status" value="1"/>
</dbReference>
<evidence type="ECO:0000256" key="4">
    <source>
        <dbReference type="ARBA" id="ARBA00022960"/>
    </source>
</evidence>
<evidence type="ECO:0000256" key="1">
    <source>
        <dbReference type="ARBA" id="ARBA00004651"/>
    </source>
</evidence>
<feature type="transmembrane region" description="Helical" evidence="8">
    <location>
        <begin position="259"/>
        <end position="280"/>
    </location>
</feature>
<dbReference type="InterPro" id="IPR004268">
    <property type="entry name" value="MurJ"/>
</dbReference>
<keyword evidence="5 8" id="KW-0573">Peptidoglycan synthesis</keyword>
<dbReference type="HAMAP" id="MF_02078">
    <property type="entry name" value="MurJ_MviN"/>
    <property type="match status" value="1"/>
</dbReference>
<comment type="similarity">
    <text evidence="8 9">Belongs to the MurJ/MviN family.</text>
</comment>
<accession>A0A1J5IST2</accession>
<feature type="transmembrane region" description="Helical" evidence="8">
    <location>
        <begin position="65"/>
        <end position="84"/>
    </location>
</feature>
<reference evidence="10 11" key="1">
    <citation type="journal article" date="2016" name="Environ. Microbiol.">
        <title>Genomic resolution of a cold subsurface aquifer community provides metabolic insights for novel microbes adapted to high CO concentrations.</title>
        <authorList>
            <person name="Probst A.J."/>
            <person name="Castelle C.J."/>
            <person name="Singh A."/>
            <person name="Brown C.T."/>
            <person name="Anantharaman K."/>
            <person name="Sharon I."/>
            <person name="Hug L.A."/>
            <person name="Burstein D."/>
            <person name="Emerson J.B."/>
            <person name="Thomas B.C."/>
            <person name="Banfield J.F."/>
        </authorList>
    </citation>
    <scope>NUCLEOTIDE SEQUENCE [LARGE SCALE GENOMIC DNA]</scope>
    <source>
        <strain evidence="10">CG2_30_54_11</strain>
    </source>
</reference>
<comment type="pathway">
    <text evidence="8">Cell wall biogenesis; peptidoglycan biosynthesis.</text>
</comment>
<feature type="transmembrane region" description="Helical" evidence="8">
    <location>
        <begin position="361"/>
        <end position="382"/>
    </location>
</feature>
<protein>
    <recommendedName>
        <fullName evidence="8">Probable lipid II flippase MurJ</fullName>
    </recommendedName>
</protein>
<dbReference type="GO" id="GO:0015648">
    <property type="term" value="F:lipid-linked peptidoglycan transporter activity"/>
    <property type="evidence" value="ECO:0007669"/>
    <property type="project" value="UniProtKB-UniRule"/>
</dbReference>
<evidence type="ECO:0000256" key="6">
    <source>
        <dbReference type="ARBA" id="ARBA00022989"/>
    </source>
</evidence>
<dbReference type="NCBIfam" id="TIGR01695">
    <property type="entry name" value="murJ_mviN"/>
    <property type="match status" value="1"/>
</dbReference>
<feature type="transmembrane region" description="Helical" evidence="8">
    <location>
        <begin position="286"/>
        <end position="304"/>
    </location>
</feature>
<evidence type="ECO:0000256" key="5">
    <source>
        <dbReference type="ARBA" id="ARBA00022984"/>
    </source>
</evidence>
<feature type="transmembrane region" description="Helical" evidence="8">
    <location>
        <begin position="141"/>
        <end position="160"/>
    </location>
</feature>
<gene>
    <name evidence="8" type="primary">murJ</name>
    <name evidence="10" type="ORF">AUK40_03210</name>
</gene>
<feature type="transmembrane region" description="Helical" evidence="8">
    <location>
        <begin position="198"/>
        <end position="221"/>
    </location>
</feature>
<dbReference type="PANTHER" id="PTHR47019:SF1">
    <property type="entry name" value="LIPID II FLIPPASE MURJ"/>
    <property type="match status" value="1"/>
</dbReference>
<feature type="transmembrane region" description="Helical" evidence="8">
    <location>
        <begin position="491"/>
        <end position="515"/>
    </location>
</feature>
<keyword evidence="4 8" id="KW-0133">Cell shape</keyword>
<dbReference type="AlphaFoldDB" id="A0A1J5IST2"/>
<feature type="transmembrane region" description="Helical" evidence="8">
    <location>
        <begin position="423"/>
        <end position="442"/>
    </location>
</feature>
<evidence type="ECO:0000313" key="10">
    <source>
        <dbReference type="EMBL" id="OIP97458.1"/>
    </source>
</evidence>
<dbReference type="GO" id="GO:0005886">
    <property type="term" value="C:plasma membrane"/>
    <property type="evidence" value="ECO:0007669"/>
    <property type="project" value="UniProtKB-SubCell"/>
</dbReference>
<keyword evidence="8 9" id="KW-0961">Cell wall biogenesis/degradation</keyword>
<dbReference type="GO" id="GO:0009252">
    <property type="term" value="P:peptidoglycan biosynthetic process"/>
    <property type="evidence" value="ECO:0007669"/>
    <property type="project" value="UniProtKB-UniRule"/>
</dbReference>
<dbReference type="UniPathway" id="UPA00219"/>
<comment type="subcellular location">
    <subcellularLocation>
        <location evidence="1 8">Cell membrane</location>
        <topology evidence="1 8">Multi-pass membrane protein</topology>
    </subcellularLocation>
</comment>
<dbReference type="PRINTS" id="PR01806">
    <property type="entry name" value="VIRFACTRMVIN"/>
</dbReference>
<dbReference type="CDD" id="cd13123">
    <property type="entry name" value="MATE_MurJ_like"/>
    <property type="match status" value="1"/>
</dbReference>
<feature type="transmembrane region" description="Helical" evidence="8">
    <location>
        <begin position="105"/>
        <end position="129"/>
    </location>
</feature>
<dbReference type="GO" id="GO:0034204">
    <property type="term" value="P:lipid translocation"/>
    <property type="evidence" value="ECO:0007669"/>
    <property type="project" value="TreeGrafter"/>
</dbReference>
<comment type="function">
    <text evidence="8 9">Involved in peptidoglycan biosynthesis. Transports lipid-linked peptidoglycan precursors from the inner to the outer leaflet of the cytoplasmic membrane.</text>
</comment>
<feature type="transmembrane region" description="Helical" evidence="8">
    <location>
        <begin position="172"/>
        <end position="192"/>
    </location>
</feature>
<evidence type="ECO:0000256" key="8">
    <source>
        <dbReference type="HAMAP-Rule" id="MF_02078"/>
    </source>
</evidence>
<feature type="transmembrane region" description="Helical" evidence="8">
    <location>
        <begin position="454"/>
        <end position="479"/>
    </location>
</feature>
<dbReference type="Pfam" id="PF03023">
    <property type="entry name" value="MurJ"/>
    <property type="match status" value="1"/>
</dbReference>
<evidence type="ECO:0000256" key="9">
    <source>
        <dbReference type="PIRNR" id="PIRNR002869"/>
    </source>
</evidence>
<evidence type="ECO:0000256" key="3">
    <source>
        <dbReference type="ARBA" id="ARBA00022692"/>
    </source>
</evidence>
<dbReference type="EMBL" id="MNZT01000055">
    <property type="protein sequence ID" value="OIP97458.1"/>
    <property type="molecule type" value="Genomic_DNA"/>
</dbReference>
<sequence length="529" mass="57955">MIGLRRYISEKRRLDAELIPPSLILMFTTLFSRVLGTAREMIFATKFGAPPELDAYNAAFQLPDLLTKLFVLGAFSSAFIPVFARLREEGKKDTAWKLADVVTTYLFLILAGSSLVIFVLAPLVVPLLAPGFDPARRDITVQLLRIMLLSPILLGISNVLTGVLNSHHKFSASAWAPVMYNVGIIAGVLFFVPWFGMIWGLGMGVVCGAALHAGIQVYPALKLGFRWRMDTDLKTPGVREIARMSGPRMVGMSVSQIDLIVDVILGSFLPVGSIALLNYANRLQSMPVGIFGMAIATASFPMLVRKVAQKDMKGFGSEFLKQLRHILYFTVPLSIGLVVLRVEIIRLLFGHGTLGWFETRSVAFALALYSISIFAQAAVYLLNRSFYAFQDTRTPVIAGLISTVLNTGLSLILVFTVHHFSMLALSYSIASIVNMLLLLVLLSNRVKHIDLNGFAGAAVKILSASGIMGAAVWGLEIWFSSILDVSRVSMLLLETVICTLAGGAVFLLLTMWWGVCDLPWFGKLFLKGK</sequence>
<evidence type="ECO:0000256" key="2">
    <source>
        <dbReference type="ARBA" id="ARBA00022475"/>
    </source>
</evidence>
<keyword evidence="8 9" id="KW-0813">Transport</keyword>
<feature type="transmembrane region" description="Helical" evidence="8">
    <location>
        <begin position="21"/>
        <end position="45"/>
    </location>
</feature>
<name>A0A1J5IST2_9BACT</name>
<keyword evidence="2 8" id="KW-1003">Cell membrane</keyword>
<dbReference type="GO" id="GO:0071555">
    <property type="term" value="P:cell wall organization"/>
    <property type="evidence" value="ECO:0007669"/>
    <property type="project" value="UniProtKB-UniRule"/>
</dbReference>
<keyword evidence="3 8" id="KW-0812">Transmembrane</keyword>
<keyword evidence="7 8" id="KW-0472">Membrane</keyword>
<evidence type="ECO:0000256" key="7">
    <source>
        <dbReference type="ARBA" id="ARBA00023136"/>
    </source>
</evidence>
<organism evidence="10 11">
    <name type="scientific">Candidatus Wirthbacteria bacterium CG2_30_54_11</name>
    <dbReference type="NCBI Taxonomy" id="1817892"/>
    <lineage>
        <taxon>Bacteria</taxon>
        <taxon>Candidatus Wirthbacteria</taxon>
    </lineage>
</organism>
<proteinExistence type="inferred from homology"/>
<dbReference type="PANTHER" id="PTHR47019">
    <property type="entry name" value="LIPID II FLIPPASE MURJ"/>
    <property type="match status" value="1"/>
</dbReference>
<feature type="transmembrane region" description="Helical" evidence="8">
    <location>
        <begin position="394"/>
        <end position="417"/>
    </location>
</feature>
<dbReference type="Proteomes" id="UP000183245">
    <property type="component" value="Unassembled WGS sequence"/>
</dbReference>
<dbReference type="STRING" id="1817892.AUK40_03210"/>
<feature type="transmembrane region" description="Helical" evidence="8">
    <location>
        <begin position="325"/>
        <end position="349"/>
    </location>
</feature>
<evidence type="ECO:0000313" key="11">
    <source>
        <dbReference type="Proteomes" id="UP000183245"/>
    </source>
</evidence>
<comment type="caution">
    <text evidence="10">The sequence shown here is derived from an EMBL/GenBank/DDBJ whole genome shotgun (WGS) entry which is preliminary data.</text>
</comment>
<dbReference type="InterPro" id="IPR051050">
    <property type="entry name" value="Lipid_II_flippase_MurJ/MviN"/>
</dbReference>